<name>A0ABQ4DIA6_9CELL</name>
<feature type="transmembrane region" description="Helical" evidence="1">
    <location>
        <begin position="12"/>
        <end position="42"/>
    </location>
</feature>
<dbReference type="RefSeq" id="WP_203671425.1">
    <property type="nucleotide sequence ID" value="NZ_BONP01000003.1"/>
</dbReference>
<evidence type="ECO:0000313" key="2">
    <source>
        <dbReference type="EMBL" id="GIG39091.1"/>
    </source>
</evidence>
<organism evidence="2 3">
    <name type="scientific">Cellulomonas phragmiteti</name>
    <dbReference type="NCBI Taxonomy" id="478780"/>
    <lineage>
        <taxon>Bacteria</taxon>
        <taxon>Bacillati</taxon>
        <taxon>Actinomycetota</taxon>
        <taxon>Actinomycetes</taxon>
        <taxon>Micrococcales</taxon>
        <taxon>Cellulomonadaceae</taxon>
        <taxon>Cellulomonas</taxon>
    </lineage>
</organism>
<keyword evidence="3" id="KW-1185">Reference proteome</keyword>
<accession>A0ABQ4DIA6</accession>
<keyword evidence="1" id="KW-0812">Transmembrane</keyword>
<evidence type="ECO:0000313" key="3">
    <source>
        <dbReference type="Proteomes" id="UP000614741"/>
    </source>
</evidence>
<reference evidence="2 3" key="1">
    <citation type="submission" date="2021-01" db="EMBL/GenBank/DDBJ databases">
        <title>Whole genome shotgun sequence of Cellulomonas phragmiteti NBRC 110785.</title>
        <authorList>
            <person name="Komaki H."/>
            <person name="Tamura T."/>
        </authorList>
    </citation>
    <scope>NUCLEOTIDE SEQUENCE [LARGE SCALE GENOMIC DNA]</scope>
    <source>
        <strain evidence="2 3">NBRC 110785</strain>
    </source>
</reference>
<dbReference type="EMBL" id="BONP01000003">
    <property type="protein sequence ID" value="GIG39091.1"/>
    <property type="molecule type" value="Genomic_DNA"/>
</dbReference>
<comment type="caution">
    <text evidence="2">The sequence shown here is derived from an EMBL/GenBank/DDBJ whole genome shotgun (WGS) entry which is preliminary data.</text>
</comment>
<gene>
    <name evidence="2" type="ORF">Cph01nite_08530</name>
</gene>
<dbReference type="InterPro" id="IPR007403">
    <property type="entry name" value="DUF456"/>
</dbReference>
<feature type="transmembrane region" description="Helical" evidence="1">
    <location>
        <begin position="88"/>
        <end position="117"/>
    </location>
</feature>
<feature type="transmembrane region" description="Helical" evidence="1">
    <location>
        <begin position="49"/>
        <end position="68"/>
    </location>
</feature>
<proteinExistence type="predicted"/>
<keyword evidence="1" id="KW-1133">Transmembrane helix</keyword>
<evidence type="ECO:0000256" key="1">
    <source>
        <dbReference type="SAM" id="Phobius"/>
    </source>
</evidence>
<keyword evidence="1" id="KW-0472">Membrane</keyword>
<sequence length="164" mass="17133">MTIDWAAELDLLVTVLVVVGLVGVVVQVLPGAFLVGGAVTLWGALQGTGLGWTVAVVAVLLTAAGQVVKYLVAGRHLQRSGVRSSTLAWGAVAGVVGFFVVPVVGLFLFFVGAVFLVEWLRARDTRTAWRATVRALQATGLTILVELATAMLVVGVWVVALVAR</sequence>
<dbReference type="Proteomes" id="UP000614741">
    <property type="component" value="Unassembled WGS sequence"/>
</dbReference>
<feature type="transmembrane region" description="Helical" evidence="1">
    <location>
        <begin position="138"/>
        <end position="163"/>
    </location>
</feature>
<evidence type="ECO:0008006" key="4">
    <source>
        <dbReference type="Google" id="ProtNLM"/>
    </source>
</evidence>
<protein>
    <recommendedName>
        <fullName evidence="4">DUF456 domain-containing protein</fullName>
    </recommendedName>
</protein>
<dbReference type="Pfam" id="PF04306">
    <property type="entry name" value="DUF456"/>
    <property type="match status" value="1"/>
</dbReference>